<dbReference type="EMBL" id="VFSV01000020">
    <property type="protein sequence ID" value="TRD18397.1"/>
    <property type="molecule type" value="Genomic_DNA"/>
</dbReference>
<sequence>MTNLTEDATWIDGIYQIETTDPVIGGPPNIATKSGVPNIAAQQLANRTAWLKEQLNLSTPRFTRIFDDANPLVAYPGGTSHADAVVTHEVSYLSAFPGLTSTLYISWSSLLRLYTPDLPRARARAFLTNAAGSIISNEEYVYDSGPATGSVWIWGNVGGFLSYNRTAAEASVTLQQRCLMDTASAGSGATASIDKLELLIVEVARDG</sequence>
<dbReference type="RefSeq" id="WP_142835069.1">
    <property type="nucleotide sequence ID" value="NZ_VFSV01000020.1"/>
</dbReference>
<comment type="caution">
    <text evidence="1">The sequence shown here is derived from an EMBL/GenBank/DDBJ whole genome shotgun (WGS) entry which is preliminary data.</text>
</comment>
<accession>A0A547PW70</accession>
<proteinExistence type="predicted"/>
<dbReference type="Proteomes" id="UP000318590">
    <property type="component" value="Unassembled WGS sequence"/>
</dbReference>
<dbReference type="AlphaFoldDB" id="A0A547PW70"/>
<name>A0A547PW70_9RHOB</name>
<evidence type="ECO:0000313" key="2">
    <source>
        <dbReference type="Proteomes" id="UP000318590"/>
    </source>
</evidence>
<dbReference type="OrthoDB" id="9810174at2"/>
<reference evidence="1 2" key="1">
    <citation type="submission" date="2019-06" db="EMBL/GenBank/DDBJ databases">
        <title>Paenimaribius caenipelagi gen. nov., sp. nov., isolated from a tidal flat.</title>
        <authorList>
            <person name="Yoon J.-H."/>
        </authorList>
    </citation>
    <scope>NUCLEOTIDE SEQUENCE [LARGE SCALE GENOMIC DNA]</scope>
    <source>
        <strain evidence="1 2">JBTF-M29</strain>
    </source>
</reference>
<keyword evidence="2" id="KW-1185">Reference proteome</keyword>
<gene>
    <name evidence="1" type="ORF">FEV53_12125</name>
</gene>
<protein>
    <submittedName>
        <fullName evidence="1">Uncharacterized protein</fullName>
    </submittedName>
</protein>
<evidence type="ECO:0000313" key="1">
    <source>
        <dbReference type="EMBL" id="TRD18397.1"/>
    </source>
</evidence>
<organism evidence="1 2">
    <name type="scientific">Palleronia caenipelagi</name>
    <dbReference type="NCBI Taxonomy" id="2489174"/>
    <lineage>
        <taxon>Bacteria</taxon>
        <taxon>Pseudomonadati</taxon>
        <taxon>Pseudomonadota</taxon>
        <taxon>Alphaproteobacteria</taxon>
        <taxon>Rhodobacterales</taxon>
        <taxon>Roseobacteraceae</taxon>
        <taxon>Palleronia</taxon>
    </lineage>
</organism>